<comment type="caution">
    <text evidence="1">The sequence shown here is derived from an EMBL/GenBank/DDBJ whole genome shotgun (WGS) entry which is preliminary data.</text>
</comment>
<evidence type="ECO:0000313" key="1">
    <source>
        <dbReference type="EMBL" id="KAL0192730.1"/>
    </source>
</evidence>
<proteinExistence type="predicted"/>
<protein>
    <submittedName>
        <fullName evidence="1">Uncharacterized protein</fullName>
    </submittedName>
</protein>
<accession>A0ABD0R3X6</accession>
<keyword evidence="2" id="KW-1185">Reference proteome</keyword>
<evidence type="ECO:0000313" key="2">
    <source>
        <dbReference type="Proteomes" id="UP001529510"/>
    </source>
</evidence>
<gene>
    <name evidence="1" type="ORF">M9458_011026</name>
</gene>
<dbReference type="Proteomes" id="UP001529510">
    <property type="component" value="Unassembled WGS sequence"/>
</dbReference>
<dbReference type="AlphaFoldDB" id="A0ABD0R3X6"/>
<feature type="non-terminal residue" evidence="1">
    <location>
        <position position="57"/>
    </location>
</feature>
<dbReference type="EMBL" id="JAMKFB020000005">
    <property type="protein sequence ID" value="KAL0192730.1"/>
    <property type="molecule type" value="Genomic_DNA"/>
</dbReference>
<name>A0ABD0R3X6_CIRMR</name>
<reference evidence="1 2" key="1">
    <citation type="submission" date="2024-05" db="EMBL/GenBank/DDBJ databases">
        <title>Genome sequencing and assembly of Indian major carp, Cirrhinus mrigala (Hamilton, 1822).</title>
        <authorList>
            <person name="Mohindra V."/>
            <person name="Chowdhury L.M."/>
            <person name="Lal K."/>
            <person name="Jena J.K."/>
        </authorList>
    </citation>
    <scope>NUCLEOTIDE SEQUENCE [LARGE SCALE GENOMIC DNA]</scope>
    <source>
        <strain evidence="1">CM1030</strain>
        <tissue evidence="1">Blood</tissue>
    </source>
</reference>
<organism evidence="1 2">
    <name type="scientific">Cirrhinus mrigala</name>
    <name type="common">Mrigala</name>
    <dbReference type="NCBI Taxonomy" id="683832"/>
    <lineage>
        <taxon>Eukaryota</taxon>
        <taxon>Metazoa</taxon>
        <taxon>Chordata</taxon>
        <taxon>Craniata</taxon>
        <taxon>Vertebrata</taxon>
        <taxon>Euteleostomi</taxon>
        <taxon>Actinopterygii</taxon>
        <taxon>Neopterygii</taxon>
        <taxon>Teleostei</taxon>
        <taxon>Ostariophysi</taxon>
        <taxon>Cypriniformes</taxon>
        <taxon>Cyprinidae</taxon>
        <taxon>Labeoninae</taxon>
        <taxon>Labeonini</taxon>
        <taxon>Cirrhinus</taxon>
    </lineage>
</organism>
<sequence>MSNLGRRRTNWISSKCVTMTSPDTCRSDLQLSGVPKRSANVVSTAIPTLCREPFMPG</sequence>